<gene>
    <name evidence="7" type="ORF">E2493_18195</name>
</gene>
<dbReference type="PANTHER" id="PTHR11662:SF285">
    <property type="entry name" value="HEXURONATE TRANSPORTER"/>
    <property type="match status" value="1"/>
</dbReference>
<feature type="transmembrane region" description="Helical" evidence="5">
    <location>
        <begin position="310"/>
        <end position="328"/>
    </location>
</feature>
<evidence type="ECO:0000313" key="8">
    <source>
        <dbReference type="Proteomes" id="UP000298213"/>
    </source>
</evidence>
<dbReference type="RefSeq" id="WP_135089770.1">
    <property type="nucleotide sequence ID" value="NZ_SPDV01000051.1"/>
</dbReference>
<comment type="caution">
    <text evidence="7">The sequence shown here is derived from an EMBL/GenBank/DDBJ whole genome shotgun (WGS) entry which is preliminary data.</text>
</comment>
<feature type="transmembrane region" description="Helical" evidence="5">
    <location>
        <begin position="365"/>
        <end position="387"/>
    </location>
</feature>
<dbReference type="Pfam" id="PF07690">
    <property type="entry name" value="MFS_1"/>
    <property type="match status" value="1"/>
</dbReference>
<feature type="transmembrane region" description="Helical" evidence="5">
    <location>
        <begin position="334"/>
        <end position="353"/>
    </location>
</feature>
<feature type="transmembrane region" description="Helical" evidence="5">
    <location>
        <begin position="19"/>
        <end position="36"/>
    </location>
</feature>
<evidence type="ECO:0000256" key="2">
    <source>
        <dbReference type="ARBA" id="ARBA00022692"/>
    </source>
</evidence>
<dbReference type="InterPro" id="IPR020846">
    <property type="entry name" value="MFS_dom"/>
</dbReference>
<evidence type="ECO:0000259" key="6">
    <source>
        <dbReference type="PROSITE" id="PS50850"/>
    </source>
</evidence>
<protein>
    <submittedName>
        <fullName evidence="7">MFS transporter</fullName>
    </submittedName>
</protein>
<feature type="transmembrane region" description="Helical" evidence="5">
    <location>
        <begin position="173"/>
        <end position="196"/>
    </location>
</feature>
<dbReference type="EMBL" id="SPDV01000051">
    <property type="protein sequence ID" value="TFI56816.1"/>
    <property type="molecule type" value="Genomic_DNA"/>
</dbReference>
<dbReference type="OrthoDB" id="9794076at2"/>
<dbReference type="AlphaFoldDB" id="A0A4Y8ZQZ6"/>
<evidence type="ECO:0000256" key="4">
    <source>
        <dbReference type="ARBA" id="ARBA00023136"/>
    </source>
</evidence>
<dbReference type="PIRSF" id="PIRSF002808">
    <property type="entry name" value="Hexose_phosphate_transp"/>
    <property type="match status" value="1"/>
</dbReference>
<feature type="domain" description="Major facilitator superfamily (MFS) profile" evidence="6">
    <location>
        <begin position="23"/>
        <end position="423"/>
    </location>
</feature>
<dbReference type="PROSITE" id="PS50850">
    <property type="entry name" value="MFS"/>
    <property type="match status" value="1"/>
</dbReference>
<dbReference type="InterPro" id="IPR011701">
    <property type="entry name" value="MFS"/>
</dbReference>
<sequence length="430" mass="46740">MAKSFEAAESAPDVRVGRVRWVIVALLFAATAINYVDRQMIGLLKPTLQDEFGWSETTYADIVFYFQLAYAVGYIVFGNVIDRIGARFGYAVAFVIWTGAHMLHGAVSSVAGFAAVRALLGIGESGNFPAGIKAVTEWFPKKERAFATGLFNAGANVGAIVTPLVVPALTLAYGWRAAFVITGAVSLIWLVAWLALYRRPRESTRVSAAELAYIESDPADPAAKVPWARLLGRKETWAFAIGKFLTDPVWWMFLFWLPDFLVKRHGLDLKTFGPPLVVIYVVSDIGSIVGGWFSSRLIHRGWSINAARKTTMLICALCVTPVFFAQWVDSLWVAVAIISLATAAHQAWSANLYTLPSDMFPRKAVGSVIGIGGTAGALGGMLFSLYIGQVLERVGSYQLIFIVAGAVYLIALAIIHLLSPRLEQAQVADA</sequence>
<feature type="transmembrane region" description="Helical" evidence="5">
    <location>
        <begin position="277"/>
        <end position="298"/>
    </location>
</feature>
<dbReference type="InterPro" id="IPR050382">
    <property type="entry name" value="MFS_Na/Anion_cotransporter"/>
</dbReference>
<feature type="transmembrane region" description="Helical" evidence="5">
    <location>
        <begin position="62"/>
        <end position="81"/>
    </location>
</feature>
<keyword evidence="8" id="KW-1185">Reference proteome</keyword>
<dbReference type="Gene3D" id="1.20.1250.20">
    <property type="entry name" value="MFS general substrate transporter like domains"/>
    <property type="match status" value="2"/>
</dbReference>
<dbReference type="PANTHER" id="PTHR11662">
    <property type="entry name" value="SOLUTE CARRIER FAMILY 17"/>
    <property type="match status" value="1"/>
</dbReference>
<dbReference type="InterPro" id="IPR000849">
    <property type="entry name" value="Sugar_P_transporter"/>
</dbReference>
<dbReference type="GO" id="GO:0015134">
    <property type="term" value="F:hexuronate transmembrane transporter activity"/>
    <property type="evidence" value="ECO:0007669"/>
    <property type="project" value="TreeGrafter"/>
</dbReference>
<evidence type="ECO:0000256" key="1">
    <source>
        <dbReference type="ARBA" id="ARBA00004141"/>
    </source>
</evidence>
<keyword evidence="4 5" id="KW-0472">Membrane</keyword>
<evidence type="ECO:0000256" key="5">
    <source>
        <dbReference type="SAM" id="Phobius"/>
    </source>
</evidence>
<name>A0A4Y8ZQZ6_9SPHN</name>
<keyword evidence="3 5" id="KW-1133">Transmembrane helix</keyword>
<evidence type="ECO:0000313" key="7">
    <source>
        <dbReference type="EMBL" id="TFI56816.1"/>
    </source>
</evidence>
<keyword evidence="2 5" id="KW-0812">Transmembrane</keyword>
<organism evidence="7 8">
    <name type="scientific">Sphingomonas parva</name>
    <dbReference type="NCBI Taxonomy" id="2555898"/>
    <lineage>
        <taxon>Bacteria</taxon>
        <taxon>Pseudomonadati</taxon>
        <taxon>Pseudomonadota</taxon>
        <taxon>Alphaproteobacteria</taxon>
        <taxon>Sphingomonadales</taxon>
        <taxon>Sphingomonadaceae</taxon>
        <taxon>Sphingomonas</taxon>
    </lineage>
</organism>
<dbReference type="Proteomes" id="UP000298213">
    <property type="component" value="Unassembled WGS sequence"/>
</dbReference>
<feature type="transmembrane region" description="Helical" evidence="5">
    <location>
        <begin position="399"/>
        <end position="418"/>
    </location>
</feature>
<reference evidence="7 8" key="1">
    <citation type="submission" date="2019-03" db="EMBL/GenBank/DDBJ databases">
        <title>Genome sequence of Sphingomonas sp. 17J27-24.</title>
        <authorList>
            <person name="Kim M."/>
            <person name="Maeng S."/>
            <person name="Sathiyaraj S."/>
        </authorList>
    </citation>
    <scope>NUCLEOTIDE SEQUENCE [LARGE SCALE GENOMIC DNA]</scope>
    <source>
        <strain evidence="7 8">17J27-24</strain>
    </source>
</reference>
<accession>A0A4Y8ZQZ6</accession>
<comment type="subcellular location">
    <subcellularLocation>
        <location evidence="1">Membrane</location>
        <topology evidence="1">Multi-pass membrane protein</topology>
    </subcellularLocation>
</comment>
<dbReference type="GO" id="GO:0016020">
    <property type="term" value="C:membrane"/>
    <property type="evidence" value="ECO:0007669"/>
    <property type="project" value="UniProtKB-SubCell"/>
</dbReference>
<feature type="transmembrane region" description="Helical" evidence="5">
    <location>
        <begin position="237"/>
        <end position="257"/>
    </location>
</feature>
<dbReference type="InterPro" id="IPR036259">
    <property type="entry name" value="MFS_trans_sf"/>
</dbReference>
<dbReference type="SUPFAM" id="SSF103473">
    <property type="entry name" value="MFS general substrate transporter"/>
    <property type="match status" value="1"/>
</dbReference>
<evidence type="ECO:0000256" key="3">
    <source>
        <dbReference type="ARBA" id="ARBA00022989"/>
    </source>
</evidence>
<dbReference type="CDD" id="cd17319">
    <property type="entry name" value="MFS_ExuT_GudP_like"/>
    <property type="match status" value="1"/>
</dbReference>
<proteinExistence type="predicted"/>